<dbReference type="EMBL" id="SMGR01000001">
    <property type="protein sequence ID" value="TCL08302.1"/>
    <property type="molecule type" value="Genomic_DNA"/>
</dbReference>
<comment type="caution">
    <text evidence="1">The sequence shown here is derived from an EMBL/GenBank/DDBJ whole genome shotgun (WGS) entry which is preliminary data.</text>
</comment>
<keyword evidence="2" id="KW-1185">Reference proteome</keyword>
<evidence type="ECO:0000313" key="2">
    <source>
        <dbReference type="Proteomes" id="UP000295673"/>
    </source>
</evidence>
<dbReference type="PANTHER" id="PTHR43845:SF1">
    <property type="entry name" value="BLR5969 PROTEIN"/>
    <property type="match status" value="1"/>
</dbReference>
<sequence>MTMQLSKFPVIPFNAMAQHYQRLGLLEATSQVSTYQAFVDTFPVTTKSDLSQSVERLRRSKTARPASYVVATSGSSAAPSISFWGTWQNENQDAHMLDVRRFIGKHLFHRTDVVANLLAAGGFGSLYEGMNRVLAPLGVSIVPLGRFDQQENRAYALQALQLVRTNCVVATPAGIAELAQACLDYGVHLDIEKVVFIGERMSSARRRFLGETWPNCKISGLYGTTEVGLVGINPVGLEEDEYLVLSRWAFIERDADGALLMTDLSCPLVPLIRYRVGDFVSSTSDKLGAATTRIRLGERVDRCFSLVGNLLNPQTLQKAIESRVQGILHLQFQLASAAAGQERLHVVVDLGLNRLTPERKKDIEVALCALPQIGEGISRGVLRVSVGGAEQQRVNARGKIVDFVDERNGQDTQLEALRVR</sequence>
<dbReference type="GO" id="GO:0016874">
    <property type="term" value="F:ligase activity"/>
    <property type="evidence" value="ECO:0007669"/>
    <property type="project" value="UniProtKB-KW"/>
</dbReference>
<organism evidence="1 2">
    <name type="scientific">Shimia isoporae</name>
    <dbReference type="NCBI Taxonomy" id="647720"/>
    <lineage>
        <taxon>Bacteria</taxon>
        <taxon>Pseudomonadati</taxon>
        <taxon>Pseudomonadota</taxon>
        <taxon>Alphaproteobacteria</taxon>
        <taxon>Rhodobacterales</taxon>
        <taxon>Roseobacteraceae</taxon>
    </lineage>
</organism>
<dbReference type="RefSeq" id="WP_132858440.1">
    <property type="nucleotide sequence ID" value="NZ_SMGR01000001.1"/>
</dbReference>
<dbReference type="Gene3D" id="3.40.50.12780">
    <property type="entry name" value="N-terminal domain of ligase-like"/>
    <property type="match status" value="1"/>
</dbReference>
<gene>
    <name evidence="1" type="ORF">BXY66_0337</name>
</gene>
<dbReference type="Proteomes" id="UP000295673">
    <property type="component" value="Unassembled WGS sequence"/>
</dbReference>
<dbReference type="PANTHER" id="PTHR43845">
    <property type="entry name" value="BLR5969 PROTEIN"/>
    <property type="match status" value="1"/>
</dbReference>
<accession>A0A4R1NTI6</accession>
<name>A0A4R1NTI6_9RHOB</name>
<protein>
    <submittedName>
        <fullName evidence="1">Phenylacetate-coenzyme A ligase PaaK-like adenylate-forming protein</fullName>
    </submittedName>
</protein>
<proteinExistence type="predicted"/>
<dbReference type="SUPFAM" id="SSF56801">
    <property type="entry name" value="Acetyl-CoA synthetase-like"/>
    <property type="match status" value="1"/>
</dbReference>
<reference evidence="1 2" key="1">
    <citation type="submission" date="2019-03" db="EMBL/GenBank/DDBJ databases">
        <title>Genomic Encyclopedia of Archaeal and Bacterial Type Strains, Phase II (KMG-II): from individual species to whole genera.</title>
        <authorList>
            <person name="Goeker M."/>
        </authorList>
    </citation>
    <scope>NUCLEOTIDE SEQUENCE [LARGE SCALE GENOMIC DNA]</scope>
    <source>
        <strain evidence="1 2">DSM 26433</strain>
    </source>
</reference>
<dbReference type="OrthoDB" id="580775at2"/>
<dbReference type="InterPro" id="IPR042099">
    <property type="entry name" value="ANL_N_sf"/>
</dbReference>
<evidence type="ECO:0000313" key="1">
    <source>
        <dbReference type="EMBL" id="TCL08302.1"/>
    </source>
</evidence>
<dbReference type="AlphaFoldDB" id="A0A4R1NTI6"/>
<keyword evidence="1" id="KW-0436">Ligase</keyword>